<name>A0A2Z6NL76_TRISU</name>
<keyword evidence="3" id="KW-1185">Reference proteome</keyword>
<evidence type="ECO:0000313" key="3">
    <source>
        <dbReference type="Proteomes" id="UP000242715"/>
    </source>
</evidence>
<keyword evidence="1" id="KW-0732">Signal</keyword>
<dbReference type="OrthoDB" id="1935425at2759"/>
<accession>A0A2Z6NL76</accession>
<dbReference type="AlphaFoldDB" id="A0A2Z6NL76"/>
<dbReference type="PANTHER" id="PTHR31589">
    <property type="entry name" value="PROTEIN, PUTATIVE (DUF239)-RELATED-RELATED"/>
    <property type="match status" value="1"/>
</dbReference>
<evidence type="ECO:0000313" key="2">
    <source>
        <dbReference type="EMBL" id="GAU45154.1"/>
    </source>
</evidence>
<reference evidence="3" key="1">
    <citation type="journal article" date="2017" name="Front. Plant Sci.">
        <title>Climate Clever Clovers: New Paradigm to Reduce the Environmental Footprint of Ruminants by Breeding Low Methanogenic Forages Utilizing Haplotype Variation.</title>
        <authorList>
            <person name="Kaur P."/>
            <person name="Appels R."/>
            <person name="Bayer P.E."/>
            <person name="Keeble-Gagnere G."/>
            <person name="Wang J."/>
            <person name="Hirakawa H."/>
            <person name="Shirasawa K."/>
            <person name="Vercoe P."/>
            <person name="Stefanova K."/>
            <person name="Durmic Z."/>
            <person name="Nichols P."/>
            <person name="Revell C."/>
            <person name="Isobe S.N."/>
            <person name="Edwards D."/>
            <person name="Erskine W."/>
        </authorList>
    </citation>
    <scope>NUCLEOTIDE SEQUENCE [LARGE SCALE GENOMIC DNA]</scope>
    <source>
        <strain evidence="3">cv. Daliak</strain>
    </source>
</reference>
<proteinExistence type="predicted"/>
<gene>
    <name evidence="2" type="ORF">TSUD_253870</name>
</gene>
<protein>
    <recommendedName>
        <fullName evidence="4">Neprosin activation peptide domain-containing protein</fullName>
    </recommendedName>
</protein>
<dbReference type="EMBL" id="DF974103">
    <property type="protein sequence ID" value="GAU45154.1"/>
    <property type="molecule type" value="Genomic_DNA"/>
</dbReference>
<feature type="signal peptide" evidence="1">
    <location>
        <begin position="1"/>
        <end position="20"/>
    </location>
</feature>
<dbReference type="Proteomes" id="UP000242715">
    <property type="component" value="Unassembled WGS sequence"/>
</dbReference>
<sequence length="175" mass="19821">MVKLTNTLFFVLCLVISITGQTLDVMHNPLKEDLELERQINLINKPHIKSIHTKPSFERKINETSLKSSSNLYWLENVRCPKGTVPIQRITKDDLIRDKYVFDYHNLIQKGSIVHQAYVVNAAAAENIHGIKGTTSIYNPKVDKDQSSAGHLFVQNTIIGAATNRIIIGWHVSFN</sequence>
<feature type="chain" id="PRO_5016355229" description="Neprosin activation peptide domain-containing protein" evidence="1">
    <location>
        <begin position="21"/>
        <end position="175"/>
    </location>
</feature>
<evidence type="ECO:0000256" key="1">
    <source>
        <dbReference type="SAM" id="SignalP"/>
    </source>
</evidence>
<organism evidence="2 3">
    <name type="scientific">Trifolium subterraneum</name>
    <name type="common">Subterranean clover</name>
    <dbReference type="NCBI Taxonomy" id="3900"/>
    <lineage>
        <taxon>Eukaryota</taxon>
        <taxon>Viridiplantae</taxon>
        <taxon>Streptophyta</taxon>
        <taxon>Embryophyta</taxon>
        <taxon>Tracheophyta</taxon>
        <taxon>Spermatophyta</taxon>
        <taxon>Magnoliopsida</taxon>
        <taxon>eudicotyledons</taxon>
        <taxon>Gunneridae</taxon>
        <taxon>Pentapetalae</taxon>
        <taxon>rosids</taxon>
        <taxon>fabids</taxon>
        <taxon>Fabales</taxon>
        <taxon>Fabaceae</taxon>
        <taxon>Papilionoideae</taxon>
        <taxon>50 kb inversion clade</taxon>
        <taxon>NPAAA clade</taxon>
        <taxon>Hologalegina</taxon>
        <taxon>IRL clade</taxon>
        <taxon>Trifolieae</taxon>
        <taxon>Trifolium</taxon>
    </lineage>
</organism>
<dbReference type="InterPro" id="IPR053168">
    <property type="entry name" value="Glutamic_endopeptidase"/>
</dbReference>
<evidence type="ECO:0008006" key="4">
    <source>
        <dbReference type="Google" id="ProtNLM"/>
    </source>
</evidence>
<dbReference type="PANTHER" id="PTHR31589:SF223">
    <property type="entry name" value="PROTEIN, PUTATIVE (DUF239)-RELATED"/>
    <property type="match status" value="1"/>
</dbReference>